<evidence type="ECO:0000313" key="3">
    <source>
        <dbReference type="Proteomes" id="UP000235145"/>
    </source>
</evidence>
<feature type="region of interest" description="Disordered" evidence="1">
    <location>
        <begin position="32"/>
        <end position="51"/>
    </location>
</feature>
<keyword evidence="3" id="KW-1185">Reference proteome</keyword>
<evidence type="ECO:0000256" key="1">
    <source>
        <dbReference type="SAM" id="MobiDB-lite"/>
    </source>
</evidence>
<dbReference type="Proteomes" id="UP000235145">
    <property type="component" value="Unassembled WGS sequence"/>
</dbReference>
<reference evidence="2 3" key="1">
    <citation type="journal article" date="2017" name="Nat. Commun.">
        <title>Genome assembly with in vitro proximity ligation data and whole-genome triplication in lettuce.</title>
        <authorList>
            <person name="Reyes-Chin-Wo S."/>
            <person name="Wang Z."/>
            <person name="Yang X."/>
            <person name="Kozik A."/>
            <person name="Arikit S."/>
            <person name="Song C."/>
            <person name="Xia L."/>
            <person name="Froenicke L."/>
            <person name="Lavelle D.O."/>
            <person name="Truco M.J."/>
            <person name="Xia R."/>
            <person name="Zhu S."/>
            <person name="Xu C."/>
            <person name="Xu H."/>
            <person name="Xu X."/>
            <person name="Cox K."/>
            <person name="Korf I."/>
            <person name="Meyers B.C."/>
            <person name="Michelmore R.W."/>
        </authorList>
    </citation>
    <scope>NUCLEOTIDE SEQUENCE [LARGE SCALE GENOMIC DNA]</scope>
    <source>
        <strain evidence="3">cv. Salinas</strain>
        <tissue evidence="2">Seedlings</tissue>
    </source>
</reference>
<dbReference type="AlphaFoldDB" id="A0A9R1XFM2"/>
<sequence length="130" mass="14977">MKRKPVSRCTNEFLNVLCEESDDEALGVESYGVGEVDDEKNTEESSEEDSDKDVFEYVIHDLQVKWNVMKPVLGEKHQLKLCLTNYSIHKGYKIHFKKCDNVRVVVVCVSGPENCHFMVRASWISTEKSF</sequence>
<feature type="compositionally biased region" description="Acidic residues" evidence="1">
    <location>
        <begin position="35"/>
        <end position="51"/>
    </location>
</feature>
<accession>A0A9R1XFM2</accession>
<name>A0A9R1XFM2_LACSA</name>
<protein>
    <recommendedName>
        <fullName evidence="4">Transposase MuDR plant domain-containing protein</fullName>
    </recommendedName>
</protein>
<gene>
    <name evidence="2" type="ORF">LSAT_V11C400193090</name>
</gene>
<dbReference type="EMBL" id="NBSK02000004">
    <property type="protein sequence ID" value="KAJ0211146.1"/>
    <property type="molecule type" value="Genomic_DNA"/>
</dbReference>
<evidence type="ECO:0000313" key="2">
    <source>
        <dbReference type="EMBL" id="KAJ0211146.1"/>
    </source>
</evidence>
<organism evidence="2 3">
    <name type="scientific">Lactuca sativa</name>
    <name type="common">Garden lettuce</name>
    <dbReference type="NCBI Taxonomy" id="4236"/>
    <lineage>
        <taxon>Eukaryota</taxon>
        <taxon>Viridiplantae</taxon>
        <taxon>Streptophyta</taxon>
        <taxon>Embryophyta</taxon>
        <taxon>Tracheophyta</taxon>
        <taxon>Spermatophyta</taxon>
        <taxon>Magnoliopsida</taxon>
        <taxon>eudicotyledons</taxon>
        <taxon>Gunneridae</taxon>
        <taxon>Pentapetalae</taxon>
        <taxon>asterids</taxon>
        <taxon>campanulids</taxon>
        <taxon>Asterales</taxon>
        <taxon>Asteraceae</taxon>
        <taxon>Cichorioideae</taxon>
        <taxon>Cichorieae</taxon>
        <taxon>Lactucinae</taxon>
        <taxon>Lactuca</taxon>
    </lineage>
</organism>
<comment type="caution">
    <text evidence="2">The sequence shown here is derived from an EMBL/GenBank/DDBJ whole genome shotgun (WGS) entry which is preliminary data.</text>
</comment>
<proteinExistence type="predicted"/>
<evidence type="ECO:0008006" key="4">
    <source>
        <dbReference type="Google" id="ProtNLM"/>
    </source>
</evidence>